<dbReference type="GeneTree" id="ENSGT00940000155093"/>
<feature type="domain" description="HTH myb-type" evidence="22">
    <location>
        <begin position="494"/>
        <end position="548"/>
    </location>
</feature>
<dbReference type="FunFam" id="1.10.10.60:FF:000026">
    <property type="entry name" value="Nuclear receptor corepressor 2 isoform 1"/>
    <property type="match status" value="1"/>
</dbReference>
<keyword evidence="5" id="KW-0597">Phosphoprotein</keyword>
<feature type="compositionally biased region" description="Polar residues" evidence="19">
    <location>
        <begin position="1309"/>
        <end position="1320"/>
    </location>
</feature>
<feature type="compositionally biased region" description="Low complexity" evidence="19">
    <location>
        <begin position="649"/>
        <end position="664"/>
    </location>
</feature>
<comment type="subcellular location">
    <subcellularLocation>
        <location evidence="1">Nucleus</location>
    </subcellularLocation>
</comment>
<feature type="region of interest" description="Disordered" evidence="19">
    <location>
        <begin position="1"/>
        <end position="56"/>
    </location>
</feature>
<feature type="compositionally biased region" description="Low complexity" evidence="19">
    <location>
        <begin position="1896"/>
        <end position="1915"/>
    </location>
</feature>
<dbReference type="InterPro" id="IPR051571">
    <property type="entry name" value="N-CoR_corepressor"/>
</dbReference>
<keyword evidence="14" id="KW-0804">Transcription</keyword>
<feature type="compositionally biased region" description="Polar residues" evidence="19">
    <location>
        <begin position="1916"/>
        <end position="1939"/>
    </location>
</feature>
<reference evidence="24" key="1">
    <citation type="submission" date="2016-06" db="EMBL/GenBank/DDBJ databases">
        <title>De novo assembly and RNA-Seq shows season-dependent expression and editing in black bear kidneys.</title>
        <authorList>
            <person name="Korstanje R."/>
            <person name="Srivastava A."/>
            <person name="Sarsani V.K."/>
            <person name="Sheehan S.M."/>
            <person name="Seger R.L."/>
            <person name="Barter M.E."/>
            <person name="Lindqvist C."/>
            <person name="Brody L.C."/>
            <person name="Mullikin J.C."/>
        </authorList>
    </citation>
    <scope>NUCLEOTIDE SEQUENCE [LARGE SCALE GENOMIC DNA]</scope>
</reference>
<feature type="region of interest" description="Disordered" evidence="19">
    <location>
        <begin position="1774"/>
        <end position="1797"/>
    </location>
</feature>
<feature type="region of interest" description="Disordered" evidence="19">
    <location>
        <begin position="2124"/>
        <end position="2244"/>
    </location>
</feature>
<evidence type="ECO:0000256" key="13">
    <source>
        <dbReference type="ARBA" id="ARBA00023125"/>
    </source>
</evidence>
<evidence type="ECO:0000256" key="10">
    <source>
        <dbReference type="ARBA" id="ARBA00023015"/>
    </source>
</evidence>
<evidence type="ECO:0000256" key="16">
    <source>
        <dbReference type="ARBA" id="ARBA00044171"/>
    </source>
</evidence>
<dbReference type="InterPro" id="IPR017884">
    <property type="entry name" value="SANT_dom"/>
</dbReference>
<keyword evidence="12" id="KW-0090">Biological rhythms</keyword>
<evidence type="ECO:0000256" key="15">
    <source>
        <dbReference type="ARBA" id="ARBA00023242"/>
    </source>
</evidence>
<evidence type="ECO:0000256" key="4">
    <source>
        <dbReference type="ARBA" id="ARBA00022499"/>
    </source>
</evidence>
<keyword evidence="4" id="KW-1017">Isopeptide bond</keyword>
<feature type="compositionally biased region" description="Basic and acidic residues" evidence="19">
    <location>
        <begin position="1953"/>
        <end position="1970"/>
    </location>
</feature>
<feature type="compositionally biased region" description="Polar residues" evidence="19">
    <location>
        <begin position="761"/>
        <end position="772"/>
    </location>
</feature>
<dbReference type="InterPro" id="IPR031557">
    <property type="entry name" value="N-CoR_GPS2_interact"/>
</dbReference>
<dbReference type="CDD" id="cd00167">
    <property type="entry name" value="SANT"/>
    <property type="match status" value="2"/>
</dbReference>
<dbReference type="Ensembl" id="ENSUAMT00000028205.1">
    <property type="protein sequence ID" value="ENSUAMP00000025256.1"/>
    <property type="gene ID" value="ENSUAMG00000019685.1"/>
</dbReference>
<dbReference type="InterPro" id="IPR009057">
    <property type="entry name" value="Homeodomain-like_sf"/>
</dbReference>
<dbReference type="Proteomes" id="UP000291022">
    <property type="component" value="Unassembled WGS sequence"/>
</dbReference>
<dbReference type="PROSITE" id="PS50090">
    <property type="entry name" value="MYB_LIKE"/>
    <property type="match status" value="1"/>
</dbReference>
<evidence type="ECO:0000256" key="2">
    <source>
        <dbReference type="ARBA" id="ARBA00010097"/>
    </source>
</evidence>
<dbReference type="Pfam" id="PF15784">
    <property type="entry name" value="GPS2_interact"/>
    <property type="match status" value="1"/>
</dbReference>
<dbReference type="InterPro" id="IPR017930">
    <property type="entry name" value="Myb_dom"/>
</dbReference>
<feature type="compositionally biased region" description="Pro residues" evidence="19">
    <location>
        <begin position="480"/>
        <end position="491"/>
    </location>
</feature>
<evidence type="ECO:0000256" key="19">
    <source>
        <dbReference type="SAM" id="MobiDB-lite"/>
    </source>
</evidence>
<dbReference type="PROSITE" id="PS51293">
    <property type="entry name" value="SANT"/>
    <property type="match status" value="2"/>
</dbReference>
<dbReference type="Gene3D" id="1.10.10.60">
    <property type="entry name" value="Homeodomain-like"/>
    <property type="match status" value="1"/>
</dbReference>
<keyword evidence="9" id="KW-0007">Acetylation</keyword>
<feature type="region of interest" description="Disordered" evidence="19">
    <location>
        <begin position="551"/>
        <end position="791"/>
    </location>
</feature>
<feature type="compositionally biased region" description="Low complexity" evidence="19">
    <location>
        <begin position="1783"/>
        <end position="1794"/>
    </location>
</feature>
<evidence type="ECO:0000256" key="7">
    <source>
        <dbReference type="ARBA" id="ARBA00022843"/>
    </source>
</evidence>
<dbReference type="GO" id="GO:0046966">
    <property type="term" value="F:nuclear thyroid hormone receptor binding"/>
    <property type="evidence" value="ECO:0007669"/>
    <property type="project" value="TreeGrafter"/>
</dbReference>
<evidence type="ECO:0000256" key="11">
    <source>
        <dbReference type="ARBA" id="ARBA00023054"/>
    </source>
</evidence>
<feature type="compositionally biased region" description="Basic and acidic residues" evidence="19">
    <location>
        <begin position="415"/>
        <end position="430"/>
    </location>
</feature>
<dbReference type="PANTHER" id="PTHR13992:SF5">
    <property type="entry name" value="NUCLEAR RECEPTOR COREPRESSOR 1"/>
    <property type="match status" value="1"/>
</dbReference>
<feature type="compositionally biased region" description="Polar residues" evidence="19">
    <location>
        <begin position="1346"/>
        <end position="1372"/>
    </location>
</feature>
<comment type="subunit">
    <text evidence="18">Forms a large corepressor complex that contains SIN3A/B and histone deacetylases HDAC1 and HDAC2. This complex associates with the thyroid receptor (TR) and the retinoid acid receptor (RAR) in the absence of ligand. Interacts directly with RARA; the interaction is facilitated with RARA trimethylation. Component of the N-Cor repressor complex, at least composed of CBFA2T3, HEXIM1, NCOR1, NCOR2, HDAC3, TBL1X, TBL1XR1, CORO2A and GPS2. Interacts with ZBTB33; the interaction serves to recruit the N-CoR complex to promoter regions containing methylated CpG dinucleotides. Interacts with TRIM28 and KDM3A. Interacts (via the RD1 domain) with BAZ1A (via its N-terminal); the interaction corepresses a number of NCOR1-regulated genes. Interacts with BCL6, C1D, DACH1, HEXIM1, HDAC7, RORA, RORC, SAP30, SIAH2, SIN3A and SIN3B. May interact with DEAF1. Interacts with RXRA. Interacts with SETD5. Interacts with VDR. Interacts with ZBTB7A. Interacts with AR. Interacts with HDAC3.</text>
</comment>
<keyword evidence="24" id="KW-1185">Reference proteome</keyword>
<dbReference type="SUPFAM" id="SSF46689">
    <property type="entry name" value="Homeodomain-like"/>
    <property type="match status" value="2"/>
</dbReference>
<dbReference type="FunFam" id="1.20.5.430:FF:000001">
    <property type="entry name" value="Nuclear receptor corepressor 2 isoform 1"/>
    <property type="match status" value="1"/>
</dbReference>
<evidence type="ECO:0000256" key="17">
    <source>
        <dbReference type="ARBA" id="ARBA00054129"/>
    </source>
</evidence>
<evidence type="ECO:0000259" key="20">
    <source>
        <dbReference type="PROSITE" id="PS50090"/>
    </source>
</evidence>
<feature type="compositionally biased region" description="Basic and acidic residues" evidence="19">
    <location>
        <begin position="383"/>
        <end position="405"/>
    </location>
</feature>
<evidence type="ECO:0000259" key="22">
    <source>
        <dbReference type="PROSITE" id="PS51294"/>
    </source>
</evidence>
<dbReference type="Gene3D" id="1.20.5.430">
    <property type="match status" value="1"/>
</dbReference>
<feature type="domain" description="Myb-like" evidence="20">
    <location>
        <begin position="494"/>
        <end position="544"/>
    </location>
</feature>
<evidence type="ECO:0000256" key="14">
    <source>
        <dbReference type="ARBA" id="ARBA00023163"/>
    </source>
</evidence>
<dbReference type="GO" id="GO:0003677">
    <property type="term" value="F:DNA binding"/>
    <property type="evidence" value="ECO:0007669"/>
    <property type="project" value="UniProtKB-KW"/>
</dbReference>
<feature type="region of interest" description="Disordered" evidence="19">
    <location>
        <begin position="1896"/>
        <end position="1983"/>
    </location>
</feature>
<evidence type="ECO:0000256" key="5">
    <source>
        <dbReference type="ARBA" id="ARBA00022553"/>
    </source>
</evidence>
<dbReference type="GO" id="GO:0017053">
    <property type="term" value="C:transcription repressor complex"/>
    <property type="evidence" value="ECO:0007669"/>
    <property type="project" value="UniProtKB-ARBA"/>
</dbReference>
<keyword evidence="15" id="KW-0539">Nucleus</keyword>
<evidence type="ECO:0000256" key="6">
    <source>
        <dbReference type="ARBA" id="ARBA00022737"/>
    </source>
</evidence>
<evidence type="ECO:0000256" key="1">
    <source>
        <dbReference type="ARBA" id="ARBA00004123"/>
    </source>
</evidence>
<feature type="domain" description="SANT" evidence="21">
    <location>
        <begin position="309"/>
        <end position="360"/>
    </location>
</feature>
<feature type="region of interest" description="Disordered" evidence="19">
    <location>
        <begin position="1300"/>
        <end position="1398"/>
    </location>
</feature>
<feature type="compositionally biased region" description="Basic and acidic residues" evidence="19">
    <location>
        <begin position="88"/>
        <end position="97"/>
    </location>
</feature>
<dbReference type="OMA" id="AVIPPMX"/>
<dbReference type="InterPro" id="IPR001005">
    <property type="entry name" value="SANT/Myb"/>
</dbReference>
<feature type="compositionally biased region" description="Basic and acidic residues" evidence="19">
    <location>
        <begin position="1734"/>
        <end position="1752"/>
    </location>
</feature>
<dbReference type="SMART" id="SM00717">
    <property type="entry name" value="SANT"/>
    <property type="match status" value="2"/>
</dbReference>
<keyword evidence="10" id="KW-0805">Transcription regulation</keyword>
<comment type="similarity">
    <text evidence="2">Belongs to the N-CoR nuclear receptor corepressors family.</text>
</comment>
<dbReference type="FunFam" id="1.20.58.1880:FF:000004">
    <property type="entry name" value="nuclear receptor corepressor 1 isoform X4"/>
    <property type="match status" value="1"/>
</dbReference>
<feature type="compositionally biased region" description="Basic and acidic residues" evidence="19">
    <location>
        <begin position="726"/>
        <end position="748"/>
    </location>
</feature>
<accession>A0A452RZW0</accession>
<dbReference type="STRING" id="9643.ENSUAMP00000025256"/>
<dbReference type="Gene3D" id="1.20.58.1880">
    <property type="match status" value="1"/>
</dbReference>
<keyword evidence="8" id="KW-0156">Chromatin regulator</keyword>
<protein>
    <recommendedName>
        <fullName evidence="16">Nuclear receptor corepressor 1</fullName>
    </recommendedName>
</protein>
<feature type="region of interest" description="Disordered" evidence="19">
    <location>
        <begin position="1716"/>
        <end position="1752"/>
    </location>
</feature>
<feature type="compositionally biased region" description="Pro residues" evidence="19">
    <location>
        <begin position="1"/>
        <end position="14"/>
    </location>
</feature>
<organism evidence="23 24">
    <name type="scientific">Ursus americanus</name>
    <name type="common">American black bear</name>
    <name type="synonym">Euarctos americanus</name>
    <dbReference type="NCBI Taxonomy" id="9643"/>
    <lineage>
        <taxon>Eukaryota</taxon>
        <taxon>Metazoa</taxon>
        <taxon>Chordata</taxon>
        <taxon>Craniata</taxon>
        <taxon>Vertebrata</taxon>
        <taxon>Euteleostomi</taxon>
        <taxon>Mammalia</taxon>
        <taxon>Eutheria</taxon>
        <taxon>Laurasiatheria</taxon>
        <taxon>Carnivora</taxon>
        <taxon>Caniformia</taxon>
        <taxon>Ursidae</taxon>
        <taxon>Ursus</taxon>
    </lineage>
</organism>
<feature type="region of interest" description="Disordered" evidence="19">
    <location>
        <begin position="371"/>
        <end position="507"/>
    </location>
</feature>
<dbReference type="PROSITE" id="PS51294">
    <property type="entry name" value="HTH_MYB"/>
    <property type="match status" value="1"/>
</dbReference>
<feature type="region of interest" description="Disordered" evidence="19">
    <location>
        <begin position="82"/>
        <end position="106"/>
    </location>
</feature>
<proteinExistence type="inferred from homology"/>
<keyword evidence="6" id="KW-0677">Repeat</keyword>
<dbReference type="PANTHER" id="PTHR13992">
    <property type="entry name" value="NUCLEAR RECEPTOR CO-REPRESSOR RELATED NCOR"/>
    <property type="match status" value="1"/>
</dbReference>
<evidence type="ECO:0000259" key="21">
    <source>
        <dbReference type="PROSITE" id="PS51293"/>
    </source>
</evidence>
<evidence type="ECO:0000256" key="8">
    <source>
        <dbReference type="ARBA" id="ARBA00022853"/>
    </source>
</evidence>
<gene>
    <name evidence="23" type="primary">NCOR1</name>
</gene>
<dbReference type="GO" id="GO:0000122">
    <property type="term" value="P:negative regulation of transcription by RNA polymerase II"/>
    <property type="evidence" value="ECO:0007669"/>
    <property type="project" value="UniProtKB-ARBA"/>
</dbReference>
<dbReference type="Pfam" id="PF00249">
    <property type="entry name" value="Myb_DNA-binding"/>
    <property type="match status" value="1"/>
</dbReference>
<comment type="function">
    <text evidence="17">Mediates transcriptional repression by certain nuclear receptors. Part of a complex which promotes histone deacetylation and the formation of repressive chromatin structures which may impede the access of basal transcription factors. Participates in the transcriptional repressor activity produced by BCL6. Recruited by ZBTB7A to the androgen response elements/ARE on target genes, negatively regulates androgen receptor signaling and androgen-induced cell proliferation. Mediates the NR1D1-dependent repression and circadian regulation of TSHB expression. The NCOR1-HDAC3 complex regulates the circadian expression of the core clock gene ARTNL/BMAL1 and the genes involved in lipid metabolism in the liver.</text>
</comment>
<dbReference type="GO" id="GO:0005829">
    <property type="term" value="C:cytosol"/>
    <property type="evidence" value="ECO:0007669"/>
    <property type="project" value="UniProtKB-ARBA"/>
</dbReference>
<feature type="region of interest" description="Disordered" evidence="19">
    <location>
        <begin position="884"/>
        <end position="905"/>
    </location>
</feature>
<sequence length="2267" mass="249661">SVSSYAPPPQPSGPRQPLIYSDPAFGGKHEAPSSPISGQPCGDDQNASPSKLSKEELIQSMDRVDREIAKVEQQILKLKKKQQQLEEEAAKPPEPEKPVSPPPVEQKHRSIVQIIYDENRVSSCHFLQHRPLKALGYPLYNQPSDTKVYHENIKTNQVMRKKLILFFKRRNHARKQREQKICQRYDQLMEAWEKKVDRIENNPRRKAKESKTREYYEKQFPEIRKQREQQERFQRVGQRGAGLSATIARSEHEISEIIDGLSEQENNEKQMRQLSVIPPMMFDAEQRRVKFINMNGLMEDPMKIYKDRQFMNVWTDHEKEIFKDKFIQHPKNFGLIASYLERKSVPDCVLYYYLTKKNENYKALVRRNYGKRRGRNQQIARPSQEEKVEEKEEDKAEKTEKKEEEKKDEEEKDEKEDSKENTKEKDKTEGTAEETEEREQATPRGRKTANSQGRRKGRITRSMTNEAAAASAAAAAATEEPPPPLPPPPEPISTEPVETSRWTEEEMEVAKKGLVEHGRNWAAIAKMVGTKSEAQCKNFYFNYKRRHNLDNLLQQHKQKTSRKPREERDVSQCESVASTVSAQEDEDIEASNEEENPEDSEGAENSSDTESAPSPSPVEAVKPSEDSPDNATPRGNTEPGAELESTTEPAPSASPSSAVQSAKPVESEGVEPQANDSITVEAAEPMDVDRQEHSAEVTSVLDLPTTAKSDSVDVEMRAPESNPSKVEGDTKERDLERASEKTEPRDEDLVVAQQVGAQRPEPQSDNDSSATCSADEDVDGEPERQRMFPLDSKPSLLNPVIVMLVIGVFIFFFFPGYALYQRHIKAMHESALLEEQRQRQEQIDLECRSSTSPCATAKSPNREWEVLQPAPHQVITNLPEAVRLPTTRPTRPPPPLIPSSKTTVASEKPSFILGGSISQGTPGTYLTSHNQTSYTQEAAKPSVGSISLGLPRQQESAKSATVPYIKQEEFSPRSQNSQPEGLLVRAQHEGVVRGTTGAIQEGSITRGTPTSKISVEGIPSLRGSITQGTPALSQASTPTEALVKGPISRMPIEESGPEKGREEAASKGHVIYEGKSGHILSYDNIKNAREGTRSPRTAHEISLKRSYESVEGNIKQGLSMRESPVSAPLEGLICRALPRGSPHSDLKERTVLSGSIMQGTPRATTDSFEDGLKYPKQIKRESPPIRAFEGAITKGKPYDGITTIKEMGRSIHEIPRQDILSQESRKTPEVVQSTRPIIEGSISQGTPIKFDSNSGQSAIKHNVKSLITGPNKLPRGMPPLEIVPESIKVVERGKYEDVKAGEPVRSRHTSVVSSGPSVLRSTLHDAPKAQLSPGIYDDSSARRTPVSYQNTMSRGSPMMNRTSDVTISSSKSTNHERKSTLTPTQRESIPAKSPVPGVDPVVSHSPFEAHHRGSGTGEVYRSHLATHLDPAMPFHRALDPAAAYLFQRQLSPTPAYPSQYQLYAMENTRQTILNDYITSQQMQVNLRPDVARGLSPREQQLGLPYPATRGIIDLTNMPPAILVPHPGGTSTPPMDRITYIPGTQITFPPRPYNSASMSPGKSVPTWGSLTWGSEQPGRPGSHGYVRSPSPSVRAQETMLQQRPSVFQGTNGTSVITPLDPSAQLRVMPLPAGGPSISQGLPASRYSTAADALAALVDAAASAPQMEVSKTKESKHEASRLEENLRSRSAAVSEQQQLEQKTLEVEKRSVQCLYTSAAFPSGKPQPHSSVVYSEAGKDKGPPPKSRYEEELRTRGKTTITAANFIDVIITRQIASDKDARERGSQSSDSSSSLSSHRYEAPGDAIEVISPAGSPAPPPEKLQAYQPEVVKAAPADTTRQYEGPLHHYRPQQEPLSPQQQLPASSQADAVGQVPRTHRLITLADHICQIITQDFARNQVSTQPPQQPPTSTFQNSPSALVSTPVRTKTSNRYSPESQSQSVHHQRPGSRVSPENLVDKSRGRPGKSPERSHVPSESYEPISPPQVPVVHEKQDSMLLLSQRGAEPAEQRNDSRSPGSISYLPSFFTKLENTSPMVKSKKQEIFRKLNSSGGGDSDMAAAQPGTEIFNLPAVTTSGSVSSRGHSFADPASNLGLEDIIRKALMGSFDDKAEEHGVVMAQPVGVVPGGANTSVVTGGEARREEGDPSPHSGVCKPKLISKSNSRKSKSPIPGQGYLGTERPSSVSSVHSEGDYHRQTPGWAWEDRPSSTGSTQFPYNPLTMRMLSSTPPTPLACAPSSVNPAAAHAQSRLWEREPAPLLSAQYETLSDSDD</sequence>
<evidence type="ECO:0000256" key="3">
    <source>
        <dbReference type="ARBA" id="ARBA00022491"/>
    </source>
</evidence>
<dbReference type="GO" id="GO:1902532">
    <property type="term" value="P:negative regulation of intracellular signal transduction"/>
    <property type="evidence" value="ECO:0007669"/>
    <property type="project" value="UniProtKB-ARBA"/>
</dbReference>
<keyword evidence="3" id="KW-0678">Repressor</keyword>
<dbReference type="GO" id="GO:0000785">
    <property type="term" value="C:chromatin"/>
    <property type="evidence" value="ECO:0007669"/>
    <property type="project" value="TreeGrafter"/>
</dbReference>
<dbReference type="GO" id="GO:0006325">
    <property type="term" value="P:chromatin organization"/>
    <property type="evidence" value="ECO:0007669"/>
    <property type="project" value="UniProtKB-KW"/>
</dbReference>
<feature type="region of interest" description="Disordered" evidence="19">
    <location>
        <begin position="1571"/>
        <end position="1591"/>
    </location>
</feature>
<dbReference type="GO" id="GO:0048511">
    <property type="term" value="P:rhythmic process"/>
    <property type="evidence" value="ECO:0007669"/>
    <property type="project" value="UniProtKB-KW"/>
</dbReference>
<evidence type="ECO:0000313" key="23">
    <source>
        <dbReference type="Ensembl" id="ENSUAMP00000025256.1"/>
    </source>
</evidence>
<evidence type="ECO:0000256" key="18">
    <source>
        <dbReference type="ARBA" id="ARBA00065205"/>
    </source>
</evidence>
<keyword evidence="11" id="KW-0175">Coiled coil</keyword>
<evidence type="ECO:0000313" key="24">
    <source>
        <dbReference type="Proteomes" id="UP000291022"/>
    </source>
</evidence>
<feature type="compositionally biased region" description="Low complexity" evidence="19">
    <location>
        <begin position="466"/>
        <end position="479"/>
    </location>
</feature>
<keyword evidence="7" id="KW-0832">Ubl conjugation</keyword>
<dbReference type="GO" id="GO:0005654">
    <property type="term" value="C:nucleoplasm"/>
    <property type="evidence" value="ECO:0007669"/>
    <property type="project" value="UniProtKB-ARBA"/>
</dbReference>
<feature type="compositionally biased region" description="Acidic residues" evidence="19">
    <location>
        <begin position="583"/>
        <end position="602"/>
    </location>
</feature>
<feature type="domain" description="SANT" evidence="21">
    <location>
        <begin position="497"/>
        <end position="548"/>
    </location>
</feature>
<evidence type="ECO:0000256" key="9">
    <source>
        <dbReference type="ARBA" id="ARBA00022990"/>
    </source>
</evidence>
<feature type="compositionally biased region" description="Polar residues" evidence="19">
    <location>
        <begin position="572"/>
        <end position="582"/>
    </location>
</feature>
<feature type="compositionally biased region" description="Low complexity" evidence="19">
    <location>
        <begin position="1849"/>
        <end position="1865"/>
    </location>
</feature>
<reference evidence="23" key="2">
    <citation type="submission" date="2025-08" db="UniProtKB">
        <authorList>
            <consortium name="Ensembl"/>
        </authorList>
    </citation>
    <scope>IDENTIFICATION</scope>
</reference>
<evidence type="ECO:0000256" key="12">
    <source>
        <dbReference type="ARBA" id="ARBA00023108"/>
    </source>
</evidence>
<reference evidence="23" key="3">
    <citation type="submission" date="2025-09" db="UniProtKB">
        <authorList>
            <consortium name="Ensembl"/>
        </authorList>
    </citation>
    <scope>IDENTIFICATION</scope>
</reference>
<feature type="region of interest" description="Disordered" evidence="19">
    <location>
        <begin position="1845"/>
        <end position="1868"/>
    </location>
</feature>
<keyword evidence="13" id="KW-0238">DNA-binding</keyword>
<name>A0A452RZW0_URSAM</name>
<dbReference type="GO" id="GO:0003714">
    <property type="term" value="F:transcription corepressor activity"/>
    <property type="evidence" value="ECO:0007669"/>
    <property type="project" value="TreeGrafter"/>
</dbReference>